<dbReference type="AlphaFoldDB" id="A0A642UH96"/>
<evidence type="ECO:0000256" key="1">
    <source>
        <dbReference type="SAM" id="Coils"/>
    </source>
</evidence>
<feature type="compositionally biased region" description="Basic and acidic residues" evidence="2">
    <location>
        <begin position="419"/>
        <end position="434"/>
    </location>
</feature>
<feature type="coiled-coil region" evidence="1">
    <location>
        <begin position="216"/>
        <end position="250"/>
    </location>
</feature>
<proteinExistence type="predicted"/>
<organism evidence="3 4">
    <name type="scientific">Diutina rugosa</name>
    <name type="common">Yeast</name>
    <name type="synonym">Candida rugosa</name>
    <dbReference type="NCBI Taxonomy" id="5481"/>
    <lineage>
        <taxon>Eukaryota</taxon>
        <taxon>Fungi</taxon>
        <taxon>Dikarya</taxon>
        <taxon>Ascomycota</taxon>
        <taxon>Saccharomycotina</taxon>
        <taxon>Pichiomycetes</taxon>
        <taxon>Debaryomycetaceae</taxon>
        <taxon>Diutina</taxon>
    </lineage>
</organism>
<evidence type="ECO:0000313" key="3">
    <source>
        <dbReference type="EMBL" id="KAA8898891.1"/>
    </source>
</evidence>
<feature type="compositionally biased region" description="Basic and acidic residues" evidence="2">
    <location>
        <begin position="394"/>
        <end position="406"/>
    </location>
</feature>
<dbReference type="Pfam" id="PF03357">
    <property type="entry name" value="Snf7"/>
    <property type="match status" value="1"/>
</dbReference>
<keyword evidence="4" id="KW-1185">Reference proteome</keyword>
<evidence type="ECO:0000256" key="2">
    <source>
        <dbReference type="SAM" id="MobiDB-lite"/>
    </source>
</evidence>
<comment type="caution">
    <text evidence="3">The sequence shown here is derived from an EMBL/GenBank/DDBJ whole genome shotgun (WGS) entry which is preliminary data.</text>
</comment>
<dbReference type="OrthoDB" id="10250120at2759"/>
<dbReference type="EMBL" id="SWFT01000133">
    <property type="protein sequence ID" value="KAA8898891.1"/>
    <property type="molecule type" value="Genomic_DNA"/>
</dbReference>
<dbReference type="OMA" id="EANIYAW"/>
<evidence type="ECO:0000313" key="4">
    <source>
        <dbReference type="Proteomes" id="UP000449547"/>
    </source>
</evidence>
<sequence length="434" mass="49510">MTAESYIHKNLPESRLSSLYSNFEDKRLLNPEGYNANIQTWLQFLLQYIGDDQSPDSKFSIDGSKLPNLLTLPKYGKPKSLNLVIDAGVDTHALEPWSSLRNKPSTISKLWDAVWGRQYHSKEGDGIKHERFIAYDHLRNCASTYWTKLERSPAEILPDLSTVDGILRRLSKETHLFPIDIKILCTWWHHEGKCTLEGDFVRLGQVKPISDPEKAIINMKNTYENTVDRNRRLEEEVDVLKSKVSKLLVEKADDKRVKHFLRLKKTINDSLHHGLDVEANMRKLLLKLDESRLNVANVDAMKDASSAMKELNAQLDIDAVNGLADTIEEEIAKIDDVSAKLGEVSLDDDKQIEVDEEFDQMMKEEEAKRKLKQAVSGDKVADKVKSDEVEEEEIKPTKQESAELEARLAALTLSPTDLPKSKEENKEERQSVYS</sequence>
<keyword evidence="1" id="KW-0175">Coiled coil</keyword>
<dbReference type="Proteomes" id="UP000449547">
    <property type="component" value="Unassembled WGS sequence"/>
</dbReference>
<dbReference type="GeneID" id="54783162"/>
<gene>
    <name evidence="3" type="ORF">DIURU_004511</name>
</gene>
<dbReference type="GO" id="GO:0007034">
    <property type="term" value="P:vacuolar transport"/>
    <property type="evidence" value="ECO:0007669"/>
    <property type="project" value="InterPro"/>
</dbReference>
<name>A0A642UH96_DIURU</name>
<dbReference type="VEuPathDB" id="FungiDB:DIURU_004511"/>
<reference evidence="3 4" key="1">
    <citation type="submission" date="2019-07" db="EMBL/GenBank/DDBJ databases">
        <title>Genome assembly of two rare yeast pathogens: Diutina rugosa and Trichomonascus ciferrii.</title>
        <authorList>
            <person name="Mixao V."/>
            <person name="Saus E."/>
            <person name="Hansen A."/>
            <person name="Lass-Flor C."/>
            <person name="Gabaldon T."/>
        </authorList>
    </citation>
    <scope>NUCLEOTIDE SEQUENCE [LARGE SCALE GENOMIC DNA]</scope>
    <source>
        <strain evidence="3 4">CBS 613</strain>
    </source>
</reference>
<dbReference type="RefSeq" id="XP_034010694.1">
    <property type="nucleotide sequence ID" value="XM_034157393.1"/>
</dbReference>
<accession>A0A642UH96</accession>
<dbReference type="InterPro" id="IPR005024">
    <property type="entry name" value="Snf7_fam"/>
</dbReference>
<feature type="region of interest" description="Disordered" evidence="2">
    <location>
        <begin position="369"/>
        <end position="434"/>
    </location>
</feature>
<protein>
    <submittedName>
        <fullName evidence="3">Uncharacterized protein</fullName>
    </submittedName>
</protein>